<name>A0A2J7PE54_9NEOP</name>
<evidence type="ECO:0000256" key="4">
    <source>
        <dbReference type="SAM" id="MobiDB-lite"/>
    </source>
</evidence>
<evidence type="ECO:0000256" key="2">
    <source>
        <dbReference type="ARBA" id="ARBA00022737"/>
    </source>
</evidence>
<dbReference type="PANTHER" id="PTHR22847">
    <property type="entry name" value="WD40 REPEAT PROTEIN"/>
    <property type="match status" value="1"/>
</dbReference>
<gene>
    <name evidence="5" type="ORF">B7P43_G12115</name>
</gene>
<dbReference type="Pfam" id="PF00400">
    <property type="entry name" value="WD40"/>
    <property type="match status" value="3"/>
</dbReference>
<evidence type="ECO:0000313" key="6">
    <source>
        <dbReference type="Proteomes" id="UP000235965"/>
    </source>
</evidence>
<evidence type="ECO:0000256" key="3">
    <source>
        <dbReference type="PROSITE-ProRule" id="PRU00221"/>
    </source>
</evidence>
<dbReference type="InterPro" id="IPR001680">
    <property type="entry name" value="WD40_rpt"/>
</dbReference>
<dbReference type="AlphaFoldDB" id="A0A2J7PE54"/>
<sequence>MSESMKRTYDGESEDSSDGYIGPMPSEAAKPKKRKYLKHELLYLENLPNAESYERSYMHRDVITHIVVTKTDFIITGSCDGHIKFWKKLEELIEFVKHFCSHLGPIQDLAANSSGTLLCSISSDKSLKIFDVINFDMINMMKLEYVPLCCEWIHCPGDAVAALAVSDADSNKIYVYDGQGVNAHIHVFEKLHTKPVVIIKYNPVFEVAISVDRAGILEYWTGPNTEYKFPRCVLFESKLDTDLFEFAKSKTFPTGLSFSPDGKIFVTLSGDRKVRVFKFQTGKLSKVFDESLQRFSELQQERLILPNMEFGRR</sequence>
<dbReference type="EMBL" id="NEVH01026109">
    <property type="protein sequence ID" value="PNF14621.1"/>
    <property type="molecule type" value="Genomic_DNA"/>
</dbReference>
<dbReference type="Gene3D" id="2.130.10.10">
    <property type="entry name" value="YVTN repeat-like/Quinoprotein amine dehydrogenase"/>
    <property type="match status" value="2"/>
</dbReference>
<evidence type="ECO:0000313" key="5">
    <source>
        <dbReference type="EMBL" id="PNF14621.1"/>
    </source>
</evidence>
<feature type="compositionally biased region" description="Basic and acidic residues" evidence="4">
    <location>
        <begin position="1"/>
        <end position="10"/>
    </location>
</feature>
<keyword evidence="1 3" id="KW-0853">WD repeat</keyword>
<dbReference type="PANTHER" id="PTHR22847:SF637">
    <property type="entry name" value="WD REPEAT DOMAIN 5B"/>
    <property type="match status" value="1"/>
</dbReference>
<organism evidence="5 6">
    <name type="scientific">Cryptotermes secundus</name>
    <dbReference type="NCBI Taxonomy" id="105785"/>
    <lineage>
        <taxon>Eukaryota</taxon>
        <taxon>Metazoa</taxon>
        <taxon>Ecdysozoa</taxon>
        <taxon>Arthropoda</taxon>
        <taxon>Hexapoda</taxon>
        <taxon>Insecta</taxon>
        <taxon>Pterygota</taxon>
        <taxon>Neoptera</taxon>
        <taxon>Polyneoptera</taxon>
        <taxon>Dictyoptera</taxon>
        <taxon>Blattodea</taxon>
        <taxon>Blattoidea</taxon>
        <taxon>Termitoidae</taxon>
        <taxon>Kalotermitidae</taxon>
        <taxon>Cryptotermitinae</taxon>
        <taxon>Cryptotermes</taxon>
    </lineage>
</organism>
<accession>A0A2J7PE54</accession>
<dbReference type="EMBL" id="NEVH01026109">
    <property type="protein sequence ID" value="PNF14619.1"/>
    <property type="molecule type" value="Genomic_DNA"/>
</dbReference>
<dbReference type="FunFam" id="2.130.10.10:FF:000450">
    <property type="entry name" value="Peptidylprolyl isomerase domain and WD-repeat protein 1"/>
    <property type="match status" value="1"/>
</dbReference>
<dbReference type="STRING" id="105785.A0A2J7PE54"/>
<keyword evidence="2" id="KW-0677">Repeat</keyword>
<dbReference type="SUPFAM" id="SSF50978">
    <property type="entry name" value="WD40 repeat-like"/>
    <property type="match status" value="1"/>
</dbReference>
<feature type="region of interest" description="Disordered" evidence="4">
    <location>
        <begin position="1"/>
        <end position="27"/>
    </location>
</feature>
<dbReference type="OrthoDB" id="10264753at2759"/>
<comment type="caution">
    <text evidence="5">The sequence shown here is derived from an EMBL/GenBank/DDBJ whole genome shotgun (WGS) entry which is preliminary data.</text>
</comment>
<keyword evidence="6" id="KW-1185">Reference proteome</keyword>
<dbReference type="Proteomes" id="UP000235965">
    <property type="component" value="Unassembled WGS sequence"/>
</dbReference>
<dbReference type="PROSITE" id="PS50082">
    <property type="entry name" value="WD_REPEATS_2"/>
    <property type="match status" value="1"/>
</dbReference>
<dbReference type="SMART" id="SM00320">
    <property type="entry name" value="WD40"/>
    <property type="match status" value="4"/>
</dbReference>
<dbReference type="GO" id="GO:1990234">
    <property type="term" value="C:transferase complex"/>
    <property type="evidence" value="ECO:0007669"/>
    <property type="project" value="UniProtKB-ARBA"/>
</dbReference>
<evidence type="ECO:0000256" key="1">
    <source>
        <dbReference type="ARBA" id="ARBA00022574"/>
    </source>
</evidence>
<dbReference type="InParanoid" id="A0A2J7PE54"/>
<proteinExistence type="predicted"/>
<reference evidence="5 6" key="1">
    <citation type="submission" date="2017-12" db="EMBL/GenBank/DDBJ databases">
        <title>Hemimetabolous genomes reveal molecular basis of termite eusociality.</title>
        <authorList>
            <person name="Harrison M.C."/>
            <person name="Jongepier E."/>
            <person name="Robertson H.M."/>
            <person name="Arning N."/>
            <person name="Bitard-Feildel T."/>
            <person name="Chao H."/>
            <person name="Childers C.P."/>
            <person name="Dinh H."/>
            <person name="Doddapaneni H."/>
            <person name="Dugan S."/>
            <person name="Gowin J."/>
            <person name="Greiner C."/>
            <person name="Han Y."/>
            <person name="Hu H."/>
            <person name="Hughes D.S.T."/>
            <person name="Huylmans A.-K."/>
            <person name="Kemena C."/>
            <person name="Kremer L.P.M."/>
            <person name="Lee S.L."/>
            <person name="Lopez-Ezquerra A."/>
            <person name="Mallet L."/>
            <person name="Monroy-Kuhn J.M."/>
            <person name="Moser A."/>
            <person name="Murali S.C."/>
            <person name="Muzny D.M."/>
            <person name="Otani S."/>
            <person name="Piulachs M.-D."/>
            <person name="Poelchau M."/>
            <person name="Qu J."/>
            <person name="Schaub F."/>
            <person name="Wada-Katsumata A."/>
            <person name="Worley K.C."/>
            <person name="Xie Q."/>
            <person name="Ylla G."/>
            <person name="Poulsen M."/>
            <person name="Gibbs R.A."/>
            <person name="Schal C."/>
            <person name="Richards S."/>
            <person name="Belles X."/>
            <person name="Korb J."/>
            <person name="Bornberg-Bauer E."/>
        </authorList>
    </citation>
    <scope>NUCLEOTIDE SEQUENCE [LARGE SCALE GENOMIC DNA]</scope>
    <source>
        <tissue evidence="5">Whole body</tissue>
    </source>
</reference>
<dbReference type="InterPro" id="IPR036322">
    <property type="entry name" value="WD40_repeat_dom_sf"/>
</dbReference>
<dbReference type="EMBL" id="NEVH01026109">
    <property type="protein sequence ID" value="PNF14620.1"/>
    <property type="molecule type" value="Genomic_DNA"/>
</dbReference>
<dbReference type="InterPro" id="IPR015943">
    <property type="entry name" value="WD40/YVTN_repeat-like_dom_sf"/>
</dbReference>
<feature type="repeat" description="WD" evidence="3">
    <location>
        <begin position="256"/>
        <end position="287"/>
    </location>
</feature>
<protein>
    <submittedName>
        <fullName evidence="5">Uncharacterized protein</fullName>
    </submittedName>
</protein>
<feature type="non-terminal residue" evidence="5">
    <location>
        <position position="313"/>
    </location>
</feature>